<feature type="transmembrane region" description="Helical" evidence="1">
    <location>
        <begin position="50"/>
        <end position="70"/>
    </location>
</feature>
<feature type="transmembrane region" description="Helical" evidence="1">
    <location>
        <begin position="136"/>
        <end position="154"/>
    </location>
</feature>
<reference evidence="4" key="2">
    <citation type="submission" date="2019-07" db="EMBL/GenBank/DDBJ databases">
        <authorList>
            <person name="Whitman W."/>
            <person name="Huntemann M."/>
            <person name="Clum A."/>
            <person name="Pillay M."/>
            <person name="Palaniappan K."/>
            <person name="Varghese N."/>
            <person name="Mikhailova N."/>
            <person name="Stamatis D."/>
            <person name="Reddy T."/>
            <person name="Daum C."/>
            <person name="Shapiro N."/>
            <person name="Ivanova N."/>
            <person name="Kyrpides N."/>
            <person name="Woyke T."/>
        </authorList>
    </citation>
    <scope>NUCLEOTIDE SEQUENCE</scope>
    <source>
        <strain evidence="4">CGMCC 1.10685</strain>
    </source>
</reference>
<keyword evidence="4" id="KW-0808">Transferase</keyword>
<feature type="transmembrane region" description="Helical" evidence="1">
    <location>
        <begin position="166"/>
        <end position="188"/>
    </location>
</feature>
<evidence type="ECO:0000313" key="3">
    <source>
        <dbReference type="EMBL" id="QGZ41632.1"/>
    </source>
</evidence>
<reference evidence="4 5" key="1">
    <citation type="journal article" date="2015" name="Stand. Genomic Sci.">
        <title>Genomic Encyclopedia of Bacterial and Archaeal Type Strains, Phase III: the genomes of soil and plant-associated and newly described type strains.</title>
        <authorList>
            <person name="Whitman W.B."/>
            <person name="Woyke T."/>
            <person name="Klenk H.P."/>
            <person name="Zhou Y."/>
            <person name="Lilburn T.G."/>
            <person name="Beck B.J."/>
            <person name="De Vos P."/>
            <person name="Vandamme P."/>
            <person name="Eisen J.A."/>
            <person name="Garrity G."/>
            <person name="Hugenholtz P."/>
            <person name="Kyrpides N.C."/>
        </authorList>
    </citation>
    <scope>NUCLEOTIDE SEQUENCE [LARGE SCALE GENOMIC DNA]</scope>
    <source>
        <strain evidence="4 5">CGMCC 1.10685</strain>
    </source>
</reference>
<keyword evidence="6" id="KW-1185">Reference proteome</keyword>
<dbReference type="PANTHER" id="PTHR31061">
    <property type="entry name" value="LD22376P"/>
    <property type="match status" value="1"/>
</dbReference>
<dbReference type="PANTHER" id="PTHR31061:SF24">
    <property type="entry name" value="LD22376P"/>
    <property type="match status" value="1"/>
</dbReference>
<keyword evidence="1" id="KW-1133">Transmembrane helix</keyword>
<accession>A0A562Q4G3</accession>
<keyword evidence="1" id="KW-0812">Transmembrane</keyword>
<feature type="transmembrane region" description="Helical" evidence="1">
    <location>
        <begin position="82"/>
        <end position="100"/>
    </location>
</feature>
<feature type="transmembrane region" description="Helical" evidence="1">
    <location>
        <begin position="112"/>
        <end position="129"/>
    </location>
</feature>
<evidence type="ECO:0000259" key="2">
    <source>
        <dbReference type="Pfam" id="PF16401"/>
    </source>
</evidence>
<dbReference type="Proteomes" id="UP000437862">
    <property type="component" value="Chromosome"/>
</dbReference>
<evidence type="ECO:0000313" key="6">
    <source>
        <dbReference type="Proteomes" id="UP000437862"/>
    </source>
</evidence>
<evidence type="ECO:0000313" key="4">
    <source>
        <dbReference type="EMBL" id="TWI51622.1"/>
    </source>
</evidence>
<proteinExistence type="predicted"/>
<dbReference type="RefSeq" id="WP_145873018.1">
    <property type="nucleotide sequence ID" value="NZ_CP046904.1"/>
</dbReference>
<sequence>MTERLLSLDAFRGLVIAAMIWVNYIAGMPAIPYWLEHTGPHADGLTFPDIVFPAFLFIVGVAIPLSLHRAVGKVDLPLVLRMLWRTAGLLVAGVVLANAYRYDEAAAPLPRAWFFLLFYVAVILLWRQAARRGWPFYLGAVLMVALLASFRGTVNAEFDSVLLQHTWWGILGMIGWSYLLCAAIYLAVHGERAALMAALGGLVALYLGGSAGALDWLPAALRGFVNIPQLLGSTAANVMAGAVVGTLFVPGTPVTARGRIRFMAWFAVFQFACGLLLRPYHGINKIQATASYTLVCAALALALFLLCFVMVDVLRVRRWTAAVLPAGANAVFAYIAPDLWENLAAVLHLPRFWWPYWQAGGAAGLVNAVAMTAAMLVVTALVTRAGLRLRF</sequence>
<evidence type="ECO:0000313" key="5">
    <source>
        <dbReference type="Proteomes" id="UP000315112"/>
    </source>
</evidence>
<feature type="transmembrane region" description="Helical" evidence="1">
    <location>
        <begin position="229"/>
        <end position="250"/>
    </location>
</feature>
<feature type="transmembrane region" description="Helical" evidence="1">
    <location>
        <begin position="195"/>
        <end position="217"/>
    </location>
</feature>
<keyword evidence="4" id="KW-0012">Acyltransferase</keyword>
<dbReference type="AlphaFoldDB" id="A0A562Q4G3"/>
<dbReference type="EMBL" id="VLKW01000001">
    <property type="protein sequence ID" value="TWI51622.1"/>
    <property type="molecule type" value="Genomic_DNA"/>
</dbReference>
<organism evidence="4 5">
    <name type="scientific">Pseudoduganella flava</name>
    <dbReference type="NCBI Taxonomy" id="871742"/>
    <lineage>
        <taxon>Bacteria</taxon>
        <taxon>Pseudomonadati</taxon>
        <taxon>Pseudomonadota</taxon>
        <taxon>Betaproteobacteria</taxon>
        <taxon>Burkholderiales</taxon>
        <taxon>Oxalobacteraceae</taxon>
        <taxon>Telluria group</taxon>
        <taxon>Pseudoduganella</taxon>
    </lineage>
</organism>
<dbReference type="InterPro" id="IPR032176">
    <property type="entry name" value="DUF5009"/>
</dbReference>
<feature type="transmembrane region" description="Helical" evidence="1">
    <location>
        <begin position="292"/>
        <end position="311"/>
    </location>
</feature>
<dbReference type="Pfam" id="PF16401">
    <property type="entry name" value="DUF5009"/>
    <property type="match status" value="1"/>
</dbReference>
<evidence type="ECO:0000256" key="1">
    <source>
        <dbReference type="SAM" id="Phobius"/>
    </source>
</evidence>
<name>A0A562Q4G3_9BURK</name>
<feature type="transmembrane region" description="Helical" evidence="1">
    <location>
        <begin position="12"/>
        <end position="35"/>
    </location>
</feature>
<feature type="domain" description="DUF5009" evidence="2">
    <location>
        <begin position="6"/>
        <end position="73"/>
    </location>
</feature>
<dbReference type="EMBL" id="CP046904">
    <property type="protein sequence ID" value="QGZ41632.1"/>
    <property type="molecule type" value="Genomic_DNA"/>
</dbReference>
<dbReference type="Proteomes" id="UP000315112">
    <property type="component" value="Unassembled WGS sequence"/>
</dbReference>
<keyword evidence="1" id="KW-0472">Membrane</keyword>
<gene>
    <name evidence="3" type="ORF">GO485_22970</name>
    <name evidence="4" type="ORF">IP92_00609</name>
</gene>
<reference evidence="3 6" key="3">
    <citation type="submission" date="2019-12" db="EMBL/GenBank/DDBJ databases">
        <title>Draft Genome Sequences of Six Type Strains of the Genus Massilia.</title>
        <authorList>
            <person name="Miess H."/>
            <person name="Frediansyah A."/>
            <person name="Goeker M."/>
            <person name="Gross H."/>
        </authorList>
    </citation>
    <scope>NUCLEOTIDE SEQUENCE [LARGE SCALE GENOMIC DNA]</scope>
    <source>
        <strain evidence="3 6">DSM 26639</strain>
    </source>
</reference>
<feature type="transmembrane region" description="Helical" evidence="1">
    <location>
        <begin position="262"/>
        <end position="280"/>
    </location>
</feature>
<feature type="transmembrane region" description="Helical" evidence="1">
    <location>
        <begin position="318"/>
        <end position="336"/>
    </location>
</feature>
<dbReference type="GO" id="GO:0016746">
    <property type="term" value="F:acyltransferase activity"/>
    <property type="evidence" value="ECO:0007669"/>
    <property type="project" value="UniProtKB-KW"/>
</dbReference>
<protein>
    <submittedName>
        <fullName evidence="3">DUF5009 domain-containing protein</fullName>
    </submittedName>
    <submittedName>
        <fullName evidence="4">Putative acyltransferase</fullName>
    </submittedName>
</protein>
<dbReference type="OrthoDB" id="9788724at2"/>
<feature type="transmembrane region" description="Helical" evidence="1">
    <location>
        <begin position="356"/>
        <end position="382"/>
    </location>
</feature>